<accession>A0A917CQB5</accession>
<gene>
    <name evidence="1" type="ORF">GCM10010960_14330</name>
</gene>
<evidence type="ECO:0000313" key="1">
    <source>
        <dbReference type="EMBL" id="GGF93658.1"/>
    </source>
</evidence>
<comment type="caution">
    <text evidence="1">The sequence shown here is derived from an EMBL/GenBank/DDBJ whole genome shotgun (WGS) entry which is preliminary data.</text>
</comment>
<organism evidence="1 2">
    <name type="scientific">Arenimonas maotaiensis</name>
    <dbReference type="NCBI Taxonomy" id="1446479"/>
    <lineage>
        <taxon>Bacteria</taxon>
        <taxon>Pseudomonadati</taxon>
        <taxon>Pseudomonadota</taxon>
        <taxon>Gammaproteobacteria</taxon>
        <taxon>Lysobacterales</taxon>
        <taxon>Lysobacteraceae</taxon>
        <taxon>Arenimonas</taxon>
    </lineage>
</organism>
<sequence>MTDITPELIAAYRGTDYLAKLPDGPATLRVDAPCPALAAYLAQVGAETAAVITAYNPYSMPCDPEENRAAHAALKDVLKSMGLTALPCDGTDPGGHWPTEHGLLVLGIGKAALRGLATVFGQNAVLWIETDGVPRLELLR</sequence>
<name>A0A917CQB5_9GAMM</name>
<reference evidence="1" key="1">
    <citation type="journal article" date="2014" name="Int. J. Syst. Evol. Microbiol.">
        <title>Complete genome sequence of Corynebacterium casei LMG S-19264T (=DSM 44701T), isolated from a smear-ripened cheese.</title>
        <authorList>
            <consortium name="US DOE Joint Genome Institute (JGI-PGF)"/>
            <person name="Walter F."/>
            <person name="Albersmeier A."/>
            <person name="Kalinowski J."/>
            <person name="Ruckert C."/>
        </authorList>
    </citation>
    <scope>NUCLEOTIDE SEQUENCE</scope>
    <source>
        <strain evidence="1">CGMCC 1.12726</strain>
    </source>
</reference>
<dbReference type="Proteomes" id="UP000632858">
    <property type="component" value="Unassembled WGS sequence"/>
</dbReference>
<keyword evidence="2" id="KW-1185">Reference proteome</keyword>
<dbReference type="InterPro" id="IPR021710">
    <property type="entry name" value="DUF3293"/>
</dbReference>
<dbReference type="Pfam" id="PF11697">
    <property type="entry name" value="DUF3293"/>
    <property type="match status" value="1"/>
</dbReference>
<protein>
    <recommendedName>
        <fullName evidence="3">DUF3293 domain-containing protein</fullName>
    </recommendedName>
</protein>
<proteinExistence type="predicted"/>
<dbReference type="AlphaFoldDB" id="A0A917CQB5"/>
<dbReference type="RefSeq" id="WP_188449313.1">
    <property type="nucleotide sequence ID" value="NZ_BMFO01000002.1"/>
</dbReference>
<evidence type="ECO:0000313" key="2">
    <source>
        <dbReference type="Proteomes" id="UP000632858"/>
    </source>
</evidence>
<reference evidence="1" key="2">
    <citation type="submission" date="2020-09" db="EMBL/GenBank/DDBJ databases">
        <authorList>
            <person name="Sun Q."/>
            <person name="Zhou Y."/>
        </authorList>
    </citation>
    <scope>NUCLEOTIDE SEQUENCE</scope>
    <source>
        <strain evidence="1">CGMCC 1.12726</strain>
    </source>
</reference>
<evidence type="ECO:0008006" key="3">
    <source>
        <dbReference type="Google" id="ProtNLM"/>
    </source>
</evidence>
<dbReference type="EMBL" id="BMFO01000002">
    <property type="protein sequence ID" value="GGF93658.1"/>
    <property type="molecule type" value="Genomic_DNA"/>
</dbReference>